<accession>A0AAD5MJC4</accession>
<dbReference type="EMBL" id="JAHQIW010003656">
    <property type="protein sequence ID" value="KAJ1359640.1"/>
    <property type="molecule type" value="Genomic_DNA"/>
</dbReference>
<name>A0AAD5MJC4_PARTN</name>
<dbReference type="AlphaFoldDB" id="A0AAD5MJC4"/>
<keyword evidence="1" id="KW-0418">Kinase</keyword>
<evidence type="ECO:0000313" key="1">
    <source>
        <dbReference type="EMBL" id="KAJ1359640.1"/>
    </source>
</evidence>
<organism evidence="1 2">
    <name type="scientific">Parelaphostrongylus tenuis</name>
    <name type="common">Meningeal worm</name>
    <dbReference type="NCBI Taxonomy" id="148309"/>
    <lineage>
        <taxon>Eukaryota</taxon>
        <taxon>Metazoa</taxon>
        <taxon>Ecdysozoa</taxon>
        <taxon>Nematoda</taxon>
        <taxon>Chromadorea</taxon>
        <taxon>Rhabditida</taxon>
        <taxon>Rhabditina</taxon>
        <taxon>Rhabditomorpha</taxon>
        <taxon>Strongyloidea</taxon>
        <taxon>Metastrongylidae</taxon>
        <taxon>Parelaphostrongylus</taxon>
    </lineage>
</organism>
<comment type="caution">
    <text evidence="1">The sequence shown here is derived from an EMBL/GenBank/DDBJ whole genome shotgun (WGS) entry which is preliminary data.</text>
</comment>
<reference evidence="1" key="1">
    <citation type="submission" date="2021-06" db="EMBL/GenBank/DDBJ databases">
        <title>Parelaphostrongylus tenuis whole genome reference sequence.</title>
        <authorList>
            <person name="Garwood T.J."/>
            <person name="Larsen P.A."/>
            <person name="Fountain-Jones N.M."/>
            <person name="Garbe J.R."/>
            <person name="Macchietto M.G."/>
            <person name="Kania S.A."/>
            <person name="Gerhold R.W."/>
            <person name="Richards J.E."/>
            <person name="Wolf T.M."/>
        </authorList>
    </citation>
    <scope>NUCLEOTIDE SEQUENCE</scope>
    <source>
        <strain evidence="1">MNPRO001-30</strain>
        <tissue evidence="1">Meninges</tissue>
    </source>
</reference>
<gene>
    <name evidence="1" type="primary">CNKSR2</name>
    <name evidence="1" type="ORF">KIN20_018415</name>
</gene>
<protein>
    <submittedName>
        <fullName evidence="1">Connector enhancer of kinase suppressor of Ras</fullName>
    </submittedName>
</protein>
<keyword evidence="2" id="KW-1185">Reference proteome</keyword>
<dbReference type="Proteomes" id="UP001196413">
    <property type="component" value="Unassembled WGS sequence"/>
</dbReference>
<keyword evidence="1" id="KW-0808">Transferase</keyword>
<evidence type="ECO:0000313" key="2">
    <source>
        <dbReference type="Proteomes" id="UP001196413"/>
    </source>
</evidence>
<sequence length="104" mass="11879">MQHQADGYVRFYINYINNKVIQEIEDDVIADQLPSNVRCPIEFAEVSIVEPTELCRLNIMTPSCTEPELCAPCEELSLQRFHAPASDSNLSGLLLDSPRYPYWC</sequence>
<dbReference type="GO" id="GO:0016301">
    <property type="term" value="F:kinase activity"/>
    <property type="evidence" value="ECO:0007669"/>
    <property type="project" value="UniProtKB-KW"/>
</dbReference>
<proteinExistence type="predicted"/>